<dbReference type="Proteomes" id="UP001054945">
    <property type="component" value="Unassembled WGS sequence"/>
</dbReference>
<dbReference type="EMBL" id="BPLR01018898">
    <property type="protein sequence ID" value="GIZ03069.1"/>
    <property type="molecule type" value="Genomic_DNA"/>
</dbReference>
<dbReference type="AlphaFoldDB" id="A0AAV4YA63"/>
<gene>
    <name evidence="1" type="ORF">CEXT_592671</name>
</gene>
<evidence type="ECO:0000313" key="2">
    <source>
        <dbReference type="Proteomes" id="UP001054945"/>
    </source>
</evidence>
<evidence type="ECO:0008006" key="3">
    <source>
        <dbReference type="Google" id="ProtNLM"/>
    </source>
</evidence>
<organism evidence="1 2">
    <name type="scientific">Caerostris extrusa</name>
    <name type="common">Bark spider</name>
    <name type="synonym">Caerostris bankana</name>
    <dbReference type="NCBI Taxonomy" id="172846"/>
    <lineage>
        <taxon>Eukaryota</taxon>
        <taxon>Metazoa</taxon>
        <taxon>Ecdysozoa</taxon>
        <taxon>Arthropoda</taxon>
        <taxon>Chelicerata</taxon>
        <taxon>Arachnida</taxon>
        <taxon>Araneae</taxon>
        <taxon>Araneomorphae</taxon>
        <taxon>Entelegynae</taxon>
        <taxon>Araneoidea</taxon>
        <taxon>Araneidae</taxon>
        <taxon>Caerostris</taxon>
    </lineage>
</organism>
<accession>A0AAV4YA63</accession>
<keyword evidence="2" id="KW-1185">Reference proteome</keyword>
<proteinExistence type="predicted"/>
<sequence>MSSANELLDVLNCKINFTYSEGVYEGVITEVFTKLGTATVSKTYLLPDRHMLGRIILPFREISDIKVLSRPIPADKQISEEVYPERSQ</sequence>
<comment type="caution">
    <text evidence="1">The sequence shown here is derived from an EMBL/GenBank/DDBJ whole genome shotgun (WGS) entry which is preliminary data.</text>
</comment>
<evidence type="ECO:0000313" key="1">
    <source>
        <dbReference type="EMBL" id="GIZ03069.1"/>
    </source>
</evidence>
<reference evidence="1 2" key="1">
    <citation type="submission" date="2021-06" db="EMBL/GenBank/DDBJ databases">
        <title>Caerostris extrusa draft genome.</title>
        <authorList>
            <person name="Kono N."/>
            <person name="Arakawa K."/>
        </authorList>
    </citation>
    <scope>NUCLEOTIDE SEQUENCE [LARGE SCALE GENOMIC DNA]</scope>
</reference>
<protein>
    <recommendedName>
        <fullName evidence="3">PRC-barrel domain-containing protein</fullName>
    </recommendedName>
</protein>
<name>A0AAV4YA63_CAEEX</name>